<dbReference type="AlphaFoldDB" id="A0A9P8C866"/>
<proteinExistence type="predicted"/>
<reference evidence="1" key="1">
    <citation type="journal article" date="2021" name="IMA Fungus">
        <title>Genomic characterization of three marine fungi, including Emericellopsis atlantica sp. nov. with signatures of a generalist lifestyle and marine biomass degradation.</title>
        <authorList>
            <person name="Hagestad O.C."/>
            <person name="Hou L."/>
            <person name="Andersen J.H."/>
            <person name="Hansen E.H."/>
            <person name="Altermark B."/>
            <person name="Li C."/>
            <person name="Kuhnert E."/>
            <person name="Cox R.J."/>
            <person name="Crous P.W."/>
            <person name="Spatafora J.W."/>
            <person name="Lail K."/>
            <person name="Amirebrahimi M."/>
            <person name="Lipzen A."/>
            <person name="Pangilinan J."/>
            <person name="Andreopoulos W."/>
            <person name="Hayes R.D."/>
            <person name="Ng V."/>
            <person name="Grigoriev I.V."/>
            <person name="Jackson S.A."/>
            <person name="Sutton T.D.S."/>
            <person name="Dobson A.D.W."/>
            <person name="Rama T."/>
        </authorList>
    </citation>
    <scope>NUCLEOTIDE SEQUENCE</scope>
    <source>
        <strain evidence="1">TRa018bII</strain>
    </source>
</reference>
<dbReference type="OrthoDB" id="3443409at2759"/>
<dbReference type="Proteomes" id="UP000824998">
    <property type="component" value="Unassembled WGS sequence"/>
</dbReference>
<sequence>MLSAPSRAICFFYIIRLVEARLKTSLSRVRSSSIYISFSASQFPKHPLIPVHLLPASSPPSSTAASNPLLNHIHLPTSPRSSTIMCEYTKNYYIYTSCQDPGAHFFGTSVDGKREHRCPRGPHERYIVVPGHCPLCSS</sequence>
<protein>
    <submittedName>
        <fullName evidence="1">Uncharacterized protein</fullName>
    </submittedName>
</protein>
<organism evidence="1 2">
    <name type="scientific">Amylocarpus encephaloides</name>
    <dbReference type="NCBI Taxonomy" id="45428"/>
    <lineage>
        <taxon>Eukaryota</taxon>
        <taxon>Fungi</taxon>
        <taxon>Dikarya</taxon>
        <taxon>Ascomycota</taxon>
        <taxon>Pezizomycotina</taxon>
        <taxon>Leotiomycetes</taxon>
        <taxon>Helotiales</taxon>
        <taxon>Helotiales incertae sedis</taxon>
        <taxon>Amylocarpus</taxon>
    </lineage>
</organism>
<gene>
    <name evidence="1" type="ORF">BJ875DRAFT_454538</name>
</gene>
<evidence type="ECO:0000313" key="1">
    <source>
        <dbReference type="EMBL" id="KAG9237090.1"/>
    </source>
</evidence>
<name>A0A9P8C866_9HELO</name>
<dbReference type="EMBL" id="MU251393">
    <property type="protein sequence ID" value="KAG9237090.1"/>
    <property type="molecule type" value="Genomic_DNA"/>
</dbReference>
<keyword evidence="2" id="KW-1185">Reference proteome</keyword>
<evidence type="ECO:0000313" key="2">
    <source>
        <dbReference type="Proteomes" id="UP000824998"/>
    </source>
</evidence>
<comment type="caution">
    <text evidence="1">The sequence shown here is derived from an EMBL/GenBank/DDBJ whole genome shotgun (WGS) entry which is preliminary data.</text>
</comment>
<accession>A0A9P8C866</accession>